<accession>A0A4Y2E3L1</accession>
<proteinExistence type="predicted"/>
<evidence type="ECO:0000313" key="3">
    <source>
        <dbReference type="Proteomes" id="UP000499080"/>
    </source>
</evidence>
<dbReference type="EMBL" id="BGPR01168548">
    <property type="protein sequence ID" value="GBM22425.1"/>
    <property type="molecule type" value="Genomic_DNA"/>
</dbReference>
<dbReference type="Proteomes" id="UP000499080">
    <property type="component" value="Unassembled WGS sequence"/>
</dbReference>
<comment type="caution">
    <text evidence="2">The sequence shown here is derived from an EMBL/GenBank/DDBJ whole genome shotgun (WGS) entry which is preliminary data.</text>
</comment>
<feature type="region of interest" description="Disordered" evidence="1">
    <location>
        <begin position="1"/>
        <end position="20"/>
    </location>
</feature>
<name>A0A4Y2E3L1_ARAVE</name>
<evidence type="ECO:0000256" key="1">
    <source>
        <dbReference type="SAM" id="MobiDB-lite"/>
    </source>
</evidence>
<feature type="non-terminal residue" evidence="2">
    <location>
        <position position="105"/>
    </location>
</feature>
<evidence type="ECO:0000313" key="2">
    <source>
        <dbReference type="EMBL" id="GBM22425.1"/>
    </source>
</evidence>
<dbReference type="AlphaFoldDB" id="A0A4Y2E3L1"/>
<sequence>MSLSLNYISQPEKASENRPELRRACDFCWEERKRSSKSIYSALAPADTHPQDAVPFECPYEDAAPVDAPHEVEVPDIMDQPVAAAPADDDGDNGDDPQPIVAQPR</sequence>
<protein>
    <submittedName>
        <fullName evidence="2">Uncharacterized protein</fullName>
    </submittedName>
</protein>
<organism evidence="2 3">
    <name type="scientific">Araneus ventricosus</name>
    <name type="common">Orbweaver spider</name>
    <name type="synonym">Epeira ventricosa</name>
    <dbReference type="NCBI Taxonomy" id="182803"/>
    <lineage>
        <taxon>Eukaryota</taxon>
        <taxon>Metazoa</taxon>
        <taxon>Ecdysozoa</taxon>
        <taxon>Arthropoda</taxon>
        <taxon>Chelicerata</taxon>
        <taxon>Arachnida</taxon>
        <taxon>Araneae</taxon>
        <taxon>Araneomorphae</taxon>
        <taxon>Entelegynae</taxon>
        <taxon>Araneoidea</taxon>
        <taxon>Araneidae</taxon>
        <taxon>Araneus</taxon>
    </lineage>
</organism>
<reference evidence="2 3" key="1">
    <citation type="journal article" date="2019" name="Sci. Rep.">
        <title>Orb-weaving spider Araneus ventricosus genome elucidates the spidroin gene catalogue.</title>
        <authorList>
            <person name="Kono N."/>
            <person name="Nakamura H."/>
            <person name="Ohtoshi R."/>
            <person name="Moran D.A.P."/>
            <person name="Shinohara A."/>
            <person name="Yoshida Y."/>
            <person name="Fujiwara M."/>
            <person name="Mori M."/>
            <person name="Tomita M."/>
            <person name="Arakawa K."/>
        </authorList>
    </citation>
    <scope>NUCLEOTIDE SEQUENCE [LARGE SCALE GENOMIC DNA]</scope>
</reference>
<feature type="region of interest" description="Disordered" evidence="1">
    <location>
        <begin position="64"/>
        <end position="105"/>
    </location>
</feature>
<gene>
    <name evidence="2" type="ORF">AVEN_57940_1</name>
</gene>
<keyword evidence="3" id="KW-1185">Reference proteome</keyword>